<keyword evidence="1" id="KW-0677">Repeat</keyword>
<dbReference type="Pfam" id="PF00076">
    <property type="entry name" value="RRM_1"/>
    <property type="match status" value="2"/>
</dbReference>
<evidence type="ECO:0000256" key="3">
    <source>
        <dbReference type="PROSITE-ProRule" id="PRU00176"/>
    </source>
</evidence>
<dbReference type="GO" id="GO:0003723">
    <property type="term" value="F:RNA binding"/>
    <property type="evidence" value="ECO:0007669"/>
    <property type="project" value="UniProtKB-UniRule"/>
</dbReference>
<evidence type="ECO:0000259" key="6">
    <source>
        <dbReference type="PROSITE" id="PS50102"/>
    </source>
</evidence>
<organism evidence="7 8">
    <name type="scientific">Channa striata</name>
    <name type="common">Snakehead murrel</name>
    <name type="synonym">Ophicephalus striatus</name>
    <dbReference type="NCBI Taxonomy" id="64152"/>
    <lineage>
        <taxon>Eukaryota</taxon>
        <taxon>Metazoa</taxon>
        <taxon>Chordata</taxon>
        <taxon>Craniata</taxon>
        <taxon>Vertebrata</taxon>
        <taxon>Euteleostomi</taxon>
        <taxon>Actinopterygii</taxon>
        <taxon>Neopterygii</taxon>
        <taxon>Teleostei</taxon>
        <taxon>Neoteleostei</taxon>
        <taxon>Acanthomorphata</taxon>
        <taxon>Anabantaria</taxon>
        <taxon>Anabantiformes</taxon>
        <taxon>Channoidei</taxon>
        <taxon>Channidae</taxon>
        <taxon>Channa</taxon>
    </lineage>
</organism>
<dbReference type="PANTHER" id="PTHR13976">
    <property type="entry name" value="HETEROGENEOUS NUCLEAR RIBONUCLEOPROTEIN-RELATED"/>
    <property type="match status" value="1"/>
</dbReference>
<feature type="compositionally biased region" description="Polar residues" evidence="4">
    <location>
        <begin position="296"/>
        <end position="313"/>
    </location>
</feature>
<dbReference type="AlphaFoldDB" id="A0AA88MH23"/>
<feature type="domain" description="RRM" evidence="6">
    <location>
        <begin position="201"/>
        <end position="278"/>
    </location>
</feature>
<dbReference type="EMBL" id="JAUPFM010000011">
    <property type="protein sequence ID" value="KAK2838060.1"/>
    <property type="molecule type" value="Genomic_DNA"/>
</dbReference>
<dbReference type="CDD" id="cd12504">
    <property type="entry name" value="RRM2_hnRNPH_CRSF1_like"/>
    <property type="match status" value="1"/>
</dbReference>
<dbReference type="PROSITE" id="PS50102">
    <property type="entry name" value="RRM"/>
    <property type="match status" value="2"/>
</dbReference>
<evidence type="ECO:0000313" key="7">
    <source>
        <dbReference type="EMBL" id="KAK2838060.1"/>
    </source>
</evidence>
<evidence type="ECO:0000256" key="1">
    <source>
        <dbReference type="ARBA" id="ARBA00022737"/>
    </source>
</evidence>
<proteinExistence type="predicted"/>
<evidence type="ECO:0000256" key="2">
    <source>
        <dbReference type="ARBA" id="ARBA00022884"/>
    </source>
</evidence>
<dbReference type="InterPro" id="IPR012677">
    <property type="entry name" value="Nucleotide-bd_a/b_plait_sf"/>
</dbReference>
<keyword evidence="5" id="KW-0732">Signal</keyword>
<dbReference type="Gene3D" id="3.30.70.330">
    <property type="match status" value="3"/>
</dbReference>
<protein>
    <recommendedName>
        <fullName evidence="6">RRM domain-containing protein</fullName>
    </recommendedName>
</protein>
<keyword evidence="8" id="KW-1185">Reference proteome</keyword>
<dbReference type="Proteomes" id="UP001187415">
    <property type="component" value="Unassembled WGS sequence"/>
</dbReference>
<sequence>MAGNAKSVLFLLQRCVAVRQLTLAAGSTTRGAAVSGTFGLVQQRTWASATRTTCQQRLGELRSSTRTRTSQYRLCTKAGAPFEEEYPPLPAYQADTEPERREVYIVQVKGFPWSCSAQDLQQFFSECRIRNGVKGIHLTVDRLGRPLGQAFIEMEHEEDVSKALEKHRQYLGPRYVEVFEVTNSDAEAMLKKALQPPGRDGVVWLRGLPYTCTEADIVQFFSGLDIVENGITLVTNHRGRKSGEAYVQFSSQEAADEALQRDREVMGNRYIEVFPSRSNDIQSSWRRRTSSASSHMGLQSTNRTVPASQTNPKTGPPLSSAVPLHYVHMRGLPFQASGEDIVKFFSPLVASKILINCGPDGWPNGEADVYFSCHQDAVSAMSRDRQNMGQRYIELFLNSEKESD</sequence>
<name>A0AA88MH23_CHASR</name>
<evidence type="ECO:0000313" key="8">
    <source>
        <dbReference type="Proteomes" id="UP001187415"/>
    </source>
</evidence>
<evidence type="ECO:0000256" key="4">
    <source>
        <dbReference type="SAM" id="MobiDB-lite"/>
    </source>
</evidence>
<comment type="caution">
    <text evidence="7">The sequence shown here is derived from an EMBL/GenBank/DDBJ whole genome shotgun (WGS) entry which is preliminary data.</text>
</comment>
<feature type="chain" id="PRO_5041692113" description="RRM domain-containing protein" evidence="5">
    <location>
        <begin position="25"/>
        <end position="404"/>
    </location>
</feature>
<dbReference type="InterPro" id="IPR000504">
    <property type="entry name" value="RRM_dom"/>
</dbReference>
<feature type="domain" description="RRM" evidence="6">
    <location>
        <begin position="104"/>
        <end position="183"/>
    </location>
</feature>
<keyword evidence="2 3" id="KW-0694">RNA-binding</keyword>
<dbReference type="SUPFAM" id="SSF54928">
    <property type="entry name" value="RNA-binding domain, RBD"/>
    <property type="match status" value="3"/>
</dbReference>
<reference evidence="7" key="1">
    <citation type="submission" date="2023-07" db="EMBL/GenBank/DDBJ databases">
        <title>Chromosome-level Genome Assembly of Striped Snakehead (Channa striata).</title>
        <authorList>
            <person name="Liu H."/>
        </authorList>
    </citation>
    <scope>NUCLEOTIDE SEQUENCE</scope>
    <source>
        <strain evidence="7">Gz</strain>
        <tissue evidence="7">Muscle</tissue>
    </source>
</reference>
<evidence type="ECO:0000256" key="5">
    <source>
        <dbReference type="SAM" id="SignalP"/>
    </source>
</evidence>
<gene>
    <name evidence="7" type="ORF">Q5P01_015272</name>
</gene>
<feature type="signal peptide" evidence="5">
    <location>
        <begin position="1"/>
        <end position="24"/>
    </location>
</feature>
<dbReference type="SMART" id="SM00360">
    <property type="entry name" value="RRM"/>
    <property type="match status" value="3"/>
</dbReference>
<accession>A0AA88MH23</accession>
<dbReference type="InterPro" id="IPR050666">
    <property type="entry name" value="ESRP"/>
</dbReference>
<dbReference type="InterPro" id="IPR035979">
    <property type="entry name" value="RBD_domain_sf"/>
</dbReference>
<feature type="region of interest" description="Disordered" evidence="4">
    <location>
        <begin position="282"/>
        <end position="318"/>
    </location>
</feature>